<sequence length="188" mass="21749">MKSENLKTKRVNNLILRHLSQIESISTDAEFGNLRPRQKYESFMYAYYGSLHQGGNGPVKNYYPFINLTLLNKSVKLNGSVLILKDDLIFNSLILEEVLITSLEPENVFYEKLLRTPIPMLFIPTDTQKDVNKFLSNIGNMLLVGTNEGFECLFMDPMIAYRLGLDFLIKDFIRDPKFYSLLLGFIYK</sequence>
<comment type="caution">
    <text evidence="1">The sequence shown here is derived from an EMBL/GenBank/DDBJ whole genome shotgun (WGS) entry which is preliminary data.</text>
</comment>
<evidence type="ECO:0000313" key="2">
    <source>
        <dbReference type="Proteomes" id="UP001516464"/>
    </source>
</evidence>
<organism evidence="1 2">
    <name type="scientific">Astathelohania contejeani</name>
    <dbReference type="NCBI Taxonomy" id="164912"/>
    <lineage>
        <taxon>Eukaryota</taxon>
        <taxon>Fungi</taxon>
        <taxon>Fungi incertae sedis</taxon>
        <taxon>Microsporidia</taxon>
        <taxon>Astathelohaniidae</taxon>
        <taxon>Astathelohania</taxon>
    </lineage>
</organism>
<reference evidence="1 2" key="1">
    <citation type="submission" date="2019-01" db="EMBL/GenBank/DDBJ databases">
        <title>Genomes sequencing and comparative genomics of infectious freshwater microsporidia, Cucumispora dikerogammari and Thelohania contejeani.</title>
        <authorList>
            <person name="Cormier A."/>
            <person name="Giraud I."/>
            <person name="Wattier R."/>
            <person name="Teixeira M."/>
            <person name="Grandjean F."/>
            <person name="Rigaud T."/>
            <person name="Cordaux R."/>
        </authorList>
    </citation>
    <scope>NUCLEOTIDE SEQUENCE [LARGE SCALE GENOMIC DNA]</scope>
    <source>
        <strain evidence="1">T1</strain>
        <tissue evidence="1">Spores</tissue>
    </source>
</reference>
<protein>
    <submittedName>
        <fullName evidence="1">Uncharacterized protein</fullName>
    </submittedName>
</protein>
<evidence type="ECO:0000313" key="1">
    <source>
        <dbReference type="EMBL" id="KAF7684405.1"/>
    </source>
</evidence>
<keyword evidence="2" id="KW-1185">Reference proteome</keyword>
<proteinExistence type="predicted"/>
<accession>A0ABQ7I1W4</accession>
<name>A0ABQ7I1W4_9MICR</name>
<dbReference type="EMBL" id="SBIQ01000015">
    <property type="protein sequence ID" value="KAF7684405.1"/>
    <property type="molecule type" value="Genomic_DNA"/>
</dbReference>
<gene>
    <name evidence="1" type="ORF">TCON_0408</name>
</gene>
<dbReference type="Proteomes" id="UP001516464">
    <property type="component" value="Unassembled WGS sequence"/>
</dbReference>